<comment type="caution">
    <text evidence="1">The sequence shown here is derived from an EMBL/GenBank/DDBJ whole genome shotgun (WGS) entry which is preliminary data.</text>
</comment>
<name>A0A4R6ZHV4_9LIST</name>
<dbReference type="EMBL" id="SNZK01000011">
    <property type="protein sequence ID" value="TDR51745.1"/>
    <property type="molecule type" value="Genomic_DNA"/>
</dbReference>
<accession>A0A4R6ZHV4</accession>
<evidence type="ECO:0000313" key="1">
    <source>
        <dbReference type="EMBL" id="TDR51745.1"/>
    </source>
</evidence>
<dbReference type="Proteomes" id="UP000295558">
    <property type="component" value="Unassembled WGS sequence"/>
</dbReference>
<organism evidence="1 2">
    <name type="scientific">Listeria rocourtiae</name>
    <dbReference type="NCBI Taxonomy" id="647910"/>
    <lineage>
        <taxon>Bacteria</taxon>
        <taxon>Bacillati</taxon>
        <taxon>Bacillota</taxon>
        <taxon>Bacilli</taxon>
        <taxon>Bacillales</taxon>
        <taxon>Listeriaceae</taxon>
        <taxon>Listeria</taxon>
    </lineage>
</organism>
<dbReference type="AlphaFoldDB" id="A0A4R6ZHV4"/>
<protein>
    <recommendedName>
        <fullName evidence="3">Holin-like toxin</fullName>
    </recommendedName>
</protein>
<sequence>MLESIEKIANIVFLSVSTLALLKALNKQNDKDDSKKD</sequence>
<evidence type="ECO:0000313" key="2">
    <source>
        <dbReference type="Proteomes" id="UP000295558"/>
    </source>
</evidence>
<keyword evidence="2" id="KW-1185">Reference proteome</keyword>
<reference evidence="1 2" key="1">
    <citation type="submission" date="2019-03" db="EMBL/GenBank/DDBJ databases">
        <title>Genomic Encyclopedia of Type Strains, Phase III (KMG-III): the genomes of soil and plant-associated and newly described type strains.</title>
        <authorList>
            <person name="Whitman W."/>
        </authorList>
    </citation>
    <scope>NUCLEOTIDE SEQUENCE [LARGE SCALE GENOMIC DNA]</scope>
    <source>
        <strain evidence="1 2">CECT 7972</strain>
    </source>
</reference>
<proteinExistence type="predicted"/>
<evidence type="ECO:0008006" key="3">
    <source>
        <dbReference type="Google" id="ProtNLM"/>
    </source>
</evidence>
<gene>
    <name evidence="1" type="ORF">DFP96_11151</name>
</gene>